<dbReference type="NCBIfam" id="NF033709">
    <property type="entry name" value="PorV_fam"/>
    <property type="match status" value="1"/>
</dbReference>
<gene>
    <name evidence="2" type="ORF">ACFSVN_01965</name>
</gene>
<name>A0ABW5JGQ1_9BACT</name>
<protein>
    <submittedName>
        <fullName evidence="2">PorV/PorQ family protein</fullName>
    </submittedName>
</protein>
<dbReference type="RefSeq" id="WP_390297811.1">
    <property type="nucleotide sequence ID" value="NZ_JBHULI010000002.1"/>
</dbReference>
<evidence type="ECO:0000313" key="2">
    <source>
        <dbReference type="EMBL" id="MFD2531206.1"/>
    </source>
</evidence>
<evidence type="ECO:0000313" key="3">
    <source>
        <dbReference type="Proteomes" id="UP001597460"/>
    </source>
</evidence>
<keyword evidence="1" id="KW-0732">Signal</keyword>
<feature type="signal peptide" evidence="1">
    <location>
        <begin position="1"/>
        <end position="25"/>
    </location>
</feature>
<organism evidence="2 3">
    <name type="scientific">Gracilimonas halophila</name>
    <dbReference type="NCBI Taxonomy" id="1834464"/>
    <lineage>
        <taxon>Bacteria</taxon>
        <taxon>Pseudomonadati</taxon>
        <taxon>Balneolota</taxon>
        <taxon>Balneolia</taxon>
        <taxon>Balneolales</taxon>
        <taxon>Balneolaceae</taxon>
        <taxon>Gracilimonas</taxon>
    </lineage>
</organism>
<reference evidence="3" key="1">
    <citation type="journal article" date="2019" name="Int. J. Syst. Evol. Microbiol.">
        <title>The Global Catalogue of Microorganisms (GCM) 10K type strain sequencing project: providing services to taxonomists for standard genome sequencing and annotation.</title>
        <authorList>
            <consortium name="The Broad Institute Genomics Platform"/>
            <consortium name="The Broad Institute Genome Sequencing Center for Infectious Disease"/>
            <person name="Wu L."/>
            <person name="Ma J."/>
        </authorList>
    </citation>
    <scope>NUCLEOTIDE SEQUENCE [LARGE SCALE GENOMIC DNA]</scope>
    <source>
        <strain evidence="3">KCTC 52042</strain>
    </source>
</reference>
<dbReference type="SUPFAM" id="SSF56935">
    <property type="entry name" value="Porins"/>
    <property type="match status" value="1"/>
</dbReference>
<dbReference type="Gene3D" id="2.40.160.60">
    <property type="entry name" value="Outer membrane protein transport protein (OMPP1/FadL/TodX)"/>
    <property type="match status" value="1"/>
</dbReference>
<feature type="chain" id="PRO_5046833850" evidence="1">
    <location>
        <begin position="26"/>
        <end position="361"/>
    </location>
</feature>
<evidence type="ECO:0000256" key="1">
    <source>
        <dbReference type="SAM" id="SignalP"/>
    </source>
</evidence>
<dbReference type="EMBL" id="JBHULI010000002">
    <property type="protein sequence ID" value="MFD2531206.1"/>
    <property type="molecule type" value="Genomic_DNA"/>
</dbReference>
<dbReference type="Proteomes" id="UP001597460">
    <property type="component" value="Unassembled WGS sequence"/>
</dbReference>
<sequence>MNRFLSALLLVGLFPLLSTAQSAQATYGNDFLSTGSGARALGMGSAQVALANDVTAAFWNVAGLAEVEKPQLMYMHSERFSGIVGYDYGAGVLPLKSGKGVVSLSFFRQGVDNIANTLNAWDRERDQPKGNAEDYITRFSAADMAIFFSYAKQRTDRLSIGASAKIIHHKLGPFAQAWGYSLDIGAKLRTDFANVGVTVHDITTMQKMWDVNESAFGDYEAQFDSLGATLPTGQNEYVLPSVKIGASKLFPIGEDFTVSAATDVDLLFENRRAYYLNVGRMSIEPHVGGEVSYKDLIAFRAGVTDFITDPVSGFMVSPTLGMGLKLSSFVLDYGFASFAGASSDLGFTHRISLRFDFNNDR</sequence>
<keyword evidence="3" id="KW-1185">Reference proteome</keyword>
<accession>A0ABW5JGQ1</accession>
<proteinExistence type="predicted"/>
<comment type="caution">
    <text evidence="2">The sequence shown here is derived from an EMBL/GenBank/DDBJ whole genome shotgun (WGS) entry which is preliminary data.</text>
</comment>